<dbReference type="InterPro" id="IPR011032">
    <property type="entry name" value="GroES-like_sf"/>
</dbReference>
<dbReference type="Proteomes" id="UP000199671">
    <property type="component" value="Unassembled WGS sequence"/>
</dbReference>
<dbReference type="SUPFAM" id="SSF51735">
    <property type="entry name" value="NAD(P)-binding Rossmann-fold domains"/>
    <property type="match status" value="1"/>
</dbReference>
<proteinExistence type="predicted"/>
<dbReference type="SUPFAM" id="SSF50129">
    <property type="entry name" value="GroES-like"/>
    <property type="match status" value="1"/>
</dbReference>
<reference evidence="2 3" key="1">
    <citation type="submission" date="2016-10" db="EMBL/GenBank/DDBJ databases">
        <authorList>
            <person name="de Groot N.N."/>
        </authorList>
    </citation>
    <scope>NUCLEOTIDE SEQUENCE [LARGE SCALE GENOMIC DNA]</scope>
    <source>
        <strain evidence="2 3">KPR-7B</strain>
    </source>
</reference>
<gene>
    <name evidence="2" type="ORF">SAMN04487766_102161</name>
</gene>
<dbReference type="PANTHER" id="PTHR43482:SF1">
    <property type="entry name" value="PROTEIN AST1-RELATED"/>
    <property type="match status" value="1"/>
</dbReference>
<dbReference type="Gene3D" id="3.90.180.10">
    <property type="entry name" value="Medium-chain alcohol dehydrogenases, catalytic domain"/>
    <property type="match status" value="1"/>
</dbReference>
<dbReference type="Pfam" id="PF08240">
    <property type="entry name" value="ADH_N"/>
    <property type="match status" value="1"/>
</dbReference>
<dbReference type="Pfam" id="PF13602">
    <property type="entry name" value="ADH_zinc_N_2"/>
    <property type="match status" value="1"/>
</dbReference>
<evidence type="ECO:0000313" key="2">
    <source>
        <dbReference type="EMBL" id="SDM41029.1"/>
    </source>
</evidence>
<dbReference type="InterPro" id="IPR036291">
    <property type="entry name" value="NAD(P)-bd_dom_sf"/>
</dbReference>
<dbReference type="InterPro" id="IPR052585">
    <property type="entry name" value="Lipid_raft_assoc_Zn_ADH"/>
</dbReference>
<accession>A0A1G9T006</accession>
<dbReference type="CDD" id="cd05289">
    <property type="entry name" value="MDR_like_2"/>
    <property type="match status" value="1"/>
</dbReference>
<protein>
    <submittedName>
        <fullName evidence="2">NADPH:quinone reductase</fullName>
    </submittedName>
</protein>
<dbReference type="PANTHER" id="PTHR43482">
    <property type="entry name" value="PROTEIN AST1-RELATED"/>
    <property type="match status" value="1"/>
</dbReference>
<dbReference type="RefSeq" id="WP_092607832.1">
    <property type="nucleotide sequence ID" value="NZ_FNHU01000002.1"/>
</dbReference>
<dbReference type="Gene3D" id="3.40.50.720">
    <property type="entry name" value="NAD(P)-binding Rossmann-like Domain"/>
    <property type="match status" value="1"/>
</dbReference>
<organism evidence="2 3">
    <name type="scientific">Actinomyces ruminicola</name>
    <dbReference type="NCBI Taxonomy" id="332524"/>
    <lineage>
        <taxon>Bacteria</taxon>
        <taxon>Bacillati</taxon>
        <taxon>Actinomycetota</taxon>
        <taxon>Actinomycetes</taxon>
        <taxon>Actinomycetales</taxon>
        <taxon>Actinomycetaceae</taxon>
        <taxon>Actinomyces</taxon>
    </lineage>
</organism>
<name>A0A1G9T006_9ACTO</name>
<evidence type="ECO:0000313" key="3">
    <source>
        <dbReference type="Proteomes" id="UP000199671"/>
    </source>
</evidence>
<sequence length="333" mass="35299">MKAAVLMRYGKAPYAVQVTDVRDPEVGPRDVLVRVRAAGVNPLDTMIARKEVSLLVGYRTPLVMGNELAGEVEAIGAEVTRVRVGQRVMCRMPLNRIGAFAEYAVVDQDALAPIPDAYSFEEAAAVSLTALTAMQALDLLAGAGEGDSVFISGGTGSLGATAIPLAAARGLQVITSGNARHEQRVRELGATRFIDYRSQDYADVLRDIDFVIDSLGGREVDRQLGIMRSGGTLVSLRGGPNGEFARRAGYGPLKRALFTLAGTRVDRAAAKRGQRYRFVFVHSDGAQLERAATILVERGVPAQVGQILPLAQVSEALARVDAGGASGKVVVTP</sequence>
<feature type="domain" description="Enoyl reductase (ER)" evidence="1">
    <location>
        <begin position="11"/>
        <end position="331"/>
    </location>
</feature>
<dbReference type="AlphaFoldDB" id="A0A1G9T006"/>
<dbReference type="OrthoDB" id="3175656at2"/>
<dbReference type="SMART" id="SM00829">
    <property type="entry name" value="PKS_ER"/>
    <property type="match status" value="1"/>
</dbReference>
<dbReference type="InterPro" id="IPR020843">
    <property type="entry name" value="ER"/>
</dbReference>
<dbReference type="GO" id="GO:0016491">
    <property type="term" value="F:oxidoreductase activity"/>
    <property type="evidence" value="ECO:0007669"/>
    <property type="project" value="InterPro"/>
</dbReference>
<dbReference type="EMBL" id="FNHU01000002">
    <property type="protein sequence ID" value="SDM41029.1"/>
    <property type="molecule type" value="Genomic_DNA"/>
</dbReference>
<evidence type="ECO:0000259" key="1">
    <source>
        <dbReference type="SMART" id="SM00829"/>
    </source>
</evidence>
<dbReference type="InterPro" id="IPR013154">
    <property type="entry name" value="ADH-like_N"/>
</dbReference>